<evidence type="ECO:0000259" key="1">
    <source>
        <dbReference type="Pfam" id="PF13817"/>
    </source>
</evidence>
<proteinExistence type="predicted"/>
<sequence>MTIIETAKMNGLDPQAYLADILTRIHDHKINRLDELLPWNWSPLTTALPEAA</sequence>
<evidence type="ECO:0000313" key="3">
    <source>
        <dbReference type="Proteomes" id="UP000249538"/>
    </source>
</evidence>
<dbReference type="Pfam" id="PF13817">
    <property type="entry name" value="DDE_Tnp_IS66_C"/>
    <property type="match status" value="1"/>
</dbReference>
<comment type="caution">
    <text evidence="2">The sequence shown here is derived from an EMBL/GenBank/DDBJ whole genome shotgun (WGS) entry which is preliminary data.</text>
</comment>
<dbReference type="EMBL" id="QKZS01000018">
    <property type="protein sequence ID" value="PZX49005.1"/>
    <property type="molecule type" value="Genomic_DNA"/>
</dbReference>
<feature type="domain" description="Transposase IS66 C-terminal" evidence="1">
    <location>
        <begin position="2"/>
        <end position="39"/>
    </location>
</feature>
<accession>A0A2W7RE22</accession>
<protein>
    <submittedName>
        <fullName evidence="2">Transposase</fullName>
    </submittedName>
</protein>
<dbReference type="InterPro" id="IPR039552">
    <property type="entry name" value="IS66_C"/>
</dbReference>
<dbReference type="Proteomes" id="UP000249538">
    <property type="component" value="Unassembled WGS sequence"/>
</dbReference>
<dbReference type="AlphaFoldDB" id="A0A2W7RE22"/>
<organism evidence="2 3">
    <name type="scientific">Cereibacter changlensis</name>
    <dbReference type="NCBI Taxonomy" id="402884"/>
    <lineage>
        <taxon>Bacteria</taxon>
        <taxon>Pseudomonadati</taxon>
        <taxon>Pseudomonadota</taxon>
        <taxon>Alphaproteobacteria</taxon>
        <taxon>Rhodobacterales</taxon>
        <taxon>Paracoccaceae</taxon>
        <taxon>Cereibacter</taxon>
    </lineage>
</organism>
<name>A0A2W7RE22_9RHOB</name>
<gene>
    <name evidence="2" type="ORF">LX76_04046</name>
</gene>
<reference evidence="2 3" key="1">
    <citation type="submission" date="2018-06" db="EMBL/GenBank/DDBJ databases">
        <title>Genomic Encyclopedia of Archaeal and Bacterial Type Strains, Phase II (KMG-II): from individual species to whole genera.</title>
        <authorList>
            <person name="Goeker M."/>
        </authorList>
    </citation>
    <scope>NUCLEOTIDE SEQUENCE [LARGE SCALE GENOMIC DNA]</scope>
    <source>
        <strain evidence="2 3">DSM 18774</strain>
    </source>
</reference>
<evidence type="ECO:0000313" key="2">
    <source>
        <dbReference type="EMBL" id="PZX49005.1"/>
    </source>
</evidence>